<protein>
    <submittedName>
        <fullName evidence="1">Uncharacterized protein</fullName>
    </submittedName>
</protein>
<gene>
    <name evidence="1" type="ORF">P280DRAFT_403604</name>
</gene>
<dbReference type="PANTHER" id="PTHR38119:SF1">
    <property type="entry name" value="BTB DOMAIN-CONTAINING PROTEIN"/>
    <property type="match status" value="1"/>
</dbReference>
<proteinExistence type="predicted"/>
<dbReference type="AlphaFoldDB" id="A0A6A6RUS1"/>
<dbReference type="PANTHER" id="PTHR38119">
    <property type="entry name" value="BTB DOMAIN-CONTAINING PROTEIN-RELATED"/>
    <property type="match status" value="1"/>
</dbReference>
<keyword evidence="2" id="KW-1185">Reference proteome</keyword>
<accession>A0A6A6RUS1</accession>
<dbReference type="Proteomes" id="UP000799753">
    <property type="component" value="Unassembled WGS sequence"/>
</dbReference>
<reference evidence="1" key="1">
    <citation type="journal article" date="2020" name="Stud. Mycol.">
        <title>101 Dothideomycetes genomes: a test case for predicting lifestyles and emergence of pathogens.</title>
        <authorList>
            <person name="Haridas S."/>
            <person name="Albert R."/>
            <person name="Binder M."/>
            <person name="Bloem J."/>
            <person name="Labutti K."/>
            <person name="Salamov A."/>
            <person name="Andreopoulos B."/>
            <person name="Baker S."/>
            <person name="Barry K."/>
            <person name="Bills G."/>
            <person name="Bluhm B."/>
            <person name="Cannon C."/>
            <person name="Castanera R."/>
            <person name="Culley D."/>
            <person name="Daum C."/>
            <person name="Ezra D."/>
            <person name="Gonzalez J."/>
            <person name="Henrissat B."/>
            <person name="Kuo A."/>
            <person name="Liang C."/>
            <person name="Lipzen A."/>
            <person name="Lutzoni F."/>
            <person name="Magnuson J."/>
            <person name="Mondo S."/>
            <person name="Nolan M."/>
            <person name="Ohm R."/>
            <person name="Pangilinan J."/>
            <person name="Park H.-J."/>
            <person name="Ramirez L."/>
            <person name="Alfaro M."/>
            <person name="Sun H."/>
            <person name="Tritt A."/>
            <person name="Yoshinaga Y."/>
            <person name="Zwiers L.-H."/>
            <person name="Turgeon B."/>
            <person name="Goodwin S."/>
            <person name="Spatafora J."/>
            <person name="Crous P."/>
            <person name="Grigoriev I."/>
        </authorList>
    </citation>
    <scope>NUCLEOTIDE SEQUENCE</scope>
    <source>
        <strain evidence="1">CBS 473.64</strain>
    </source>
</reference>
<dbReference type="EMBL" id="MU006788">
    <property type="protein sequence ID" value="KAF2639050.1"/>
    <property type="molecule type" value="Genomic_DNA"/>
</dbReference>
<evidence type="ECO:0000313" key="1">
    <source>
        <dbReference type="EMBL" id="KAF2639050.1"/>
    </source>
</evidence>
<dbReference type="OrthoDB" id="5280838at2759"/>
<sequence>MNNKTTNTLVAYTQLLGTFYSIPPLISTTEISTALLGCLHLIRSHVGNVLSEHRQKLFVAIKDDPIRWVQLAIPLEKRSIYTEALVHLIGAYPKWRKSPCYTALPEYLLLMIVQKTKELRKLRTEIERDMLLTTLRYGPNRAPLDPTEREQTETWITVQIFRDQLAQRIYKLDRDSNGAGIFFRELHKRTLEALDIENVREMCQGTMHSDWKELNADLKDLKDYVGELVEDLARNELMIEPDAHGVGYLTCAKIDDKDIPWSATVES</sequence>
<organism evidence="1 2">
    <name type="scientific">Massarina eburnea CBS 473.64</name>
    <dbReference type="NCBI Taxonomy" id="1395130"/>
    <lineage>
        <taxon>Eukaryota</taxon>
        <taxon>Fungi</taxon>
        <taxon>Dikarya</taxon>
        <taxon>Ascomycota</taxon>
        <taxon>Pezizomycotina</taxon>
        <taxon>Dothideomycetes</taxon>
        <taxon>Pleosporomycetidae</taxon>
        <taxon>Pleosporales</taxon>
        <taxon>Massarineae</taxon>
        <taxon>Massarinaceae</taxon>
        <taxon>Massarina</taxon>
    </lineage>
</organism>
<name>A0A6A6RUS1_9PLEO</name>
<evidence type="ECO:0000313" key="2">
    <source>
        <dbReference type="Proteomes" id="UP000799753"/>
    </source>
</evidence>